<evidence type="ECO:0000259" key="8">
    <source>
        <dbReference type="PROSITE" id="PS50928"/>
    </source>
</evidence>
<feature type="transmembrane region" description="Helical" evidence="7">
    <location>
        <begin position="275"/>
        <end position="300"/>
    </location>
</feature>
<evidence type="ECO:0000256" key="3">
    <source>
        <dbReference type="ARBA" id="ARBA00022475"/>
    </source>
</evidence>
<dbReference type="PROSITE" id="PS50928">
    <property type="entry name" value="ABC_TM1"/>
    <property type="match status" value="1"/>
</dbReference>
<keyword evidence="2 7" id="KW-0813">Transport</keyword>
<evidence type="ECO:0000313" key="9">
    <source>
        <dbReference type="EMBL" id="GBG11040.1"/>
    </source>
</evidence>
<comment type="similarity">
    <text evidence="7">Belongs to the binding-protein-dependent transport system permease family.</text>
</comment>
<keyword evidence="5 7" id="KW-1133">Transmembrane helix</keyword>
<feature type="transmembrane region" description="Helical" evidence="7">
    <location>
        <begin position="222"/>
        <end position="243"/>
    </location>
</feature>
<dbReference type="Pfam" id="PF00528">
    <property type="entry name" value="BPD_transp_1"/>
    <property type="match status" value="1"/>
</dbReference>
<gene>
    <name evidence="9" type="ORF">PAT3040_05819</name>
</gene>
<keyword evidence="10" id="KW-1185">Reference proteome</keyword>
<dbReference type="Gene3D" id="1.10.3720.10">
    <property type="entry name" value="MetI-like"/>
    <property type="match status" value="1"/>
</dbReference>
<organism evidence="9 10">
    <name type="scientific">Paenibacillus agaridevorans</name>
    <dbReference type="NCBI Taxonomy" id="171404"/>
    <lineage>
        <taxon>Bacteria</taxon>
        <taxon>Bacillati</taxon>
        <taxon>Bacillota</taxon>
        <taxon>Bacilli</taxon>
        <taxon>Bacillales</taxon>
        <taxon>Paenibacillaceae</taxon>
        <taxon>Paenibacillus</taxon>
    </lineage>
</organism>
<dbReference type="EMBL" id="BDQX01000381">
    <property type="protein sequence ID" value="GBG11040.1"/>
    <property type="molecule type" value="Genomic_DNA"/>
</dbReference>
<keyword evidence="3" id="KW-1003">Cell membrane</keyword>
<keyword evidence="6 7" id="KW-0472">Membrane</keyword>
<dbReference type="CDD" id="cd06261">
    <property type="entry name" value="TM_PBP2"/>
    <property type="match status" value="1"/>
</dbReference>
<accession>A0A2R5EWK6</accession>
<comment type="subcellular location">
    <subcellularLocation>
        <location evidence="1 7">Cell membrane</location>
        <topology evidence="1 7">Multi-pass membrane protein</topology>
    </subcellularLocation>
</comment>
<reference evidence="9 10" key="1">
    <citation type="submission" date="2017-08" db="EMBL/GenBank/DDBJ databases">
        <title>Substantial Increase in Enzyme Production by Combined Drug-Resistance Mutations in Paenibacillus agaridevorans.</title>
        <authorList>
            <person name="Tanaka Y."/>
            <person name="Funane K."/>
            <person name="Hosaka T."/>
            <person name="Shiwa Y."/>
            <person name="Fujita N."/>
            <person name="Miyazaki T."/>
            <person name="Yoshikawa H."/>
            <person name="Murakami K."/>
            <person name="Kasahara K."/>
            <person name="Inaoka T."/>
            <person name="Hiraga Y."/>
            <person name="Ochi K."/>
        </authorList>
    </citation>
    <scope>NUCLEOTIDE SEQUENCE [LARGE SCALE GENOMIC DNA]</scope>
    <source>
        <strain evidence="9 10">T-3040</strain>
    </source>
</reference>
<feature type="transmembrane region" description="Helical" evidence="7">
    <location>
        <begin position="118"/>
        <end position="138"/>
    </location>
</feature>
<dbReference type="PANTHER" id="PTHR43227:SF11">
    <property type="entry name" value="BLL4140 PROTEIN"/>
    <property type="match status" value="1"/>
</dbReference>
<feature type="transmembrane region" description="Helical" evidence="7">
    <location>
        <begin position="182"/>
        <end position="201"/>
    </location>
</feature>
<dbReference type="InterPro" id="IPR000515">
    <property type="entry name" value="MetI-like"/>
</dbReference>
<feature type="domain" description="ABC transmembrane type-1" evidence="8">
    <location>
        <begin position="81"/>
        <end position="296"/>
    </location>
</feature>
<dbReference type="GO" id="GO:0055085">
    <property type="term" value="P:transmembrane transport"/>
    <property type="evidence" value="ECO:0007669"/>
    <property type="project" value="InterPro"/>
</dbReference>
<evidence type="ECO:0000256" key="6">
    <source>
        <dbReference type="ARBA" id="ARBA00023136"/>
    </source>
</evidence>
<evidence type="ECO:0000256" key="2">
    <source>
        <dbReference type="ARBA" id="ARBA00022448"/>
    </source>
</evidence>
<dbReference type="SUPFAM" id="SSF161098">
    <property type="entry name" value="MetI-like"/>
    <property type="match status" value="1"/>
</dbReference>
<proteinExistence type="inferred from homology"/>
<evidence type="ECO:0000256" key="1">
    <source>
        <dbReference type="ARBA" id="ARBA00004651"/>
    </source>
</evidence>
<keyword evidence="4 7" id="KW-0812">Transmembrane</keyword>
<evidence type="ECO:0000256" key="4">
    <source>
        <dbReference type="ARBA" id="ARBA00022692"/>
    </source>
</evidence>
<dbReference type="RefSeq" id="WP_108995414.1">
    <property type="nucleotide sequence ID" value="NZ_BDQX01000381.1"/>
</dbReference>
<feature type="transmembrane region" description="Helical" evidence="7">
    <location>
        <begin position="20"/>
        <end position="39"/>
    </location>
</feature>
<evidence type="ECO:0000256" key="5">
    <source>
        <dbReference type="ARBA" id="ARBA00022989"/>
    </source>
</evidence>
<evidence type="ECO:0000256" key="7">
    <source>
        <dbReference type="RuleBase" id="RU363032"/>
    </source>
</evidence>
<dbReference type="InterPro" id="IPR050809">
    <property type="entry name" value="UgpAE/MalFG_permease"/>
</dbReference>
<evidence type="ECO:0000313" key="10">
    <source>
        <dbReference type="Proteomes" id="UP000245202"/>
    </source>
</evidence>
<dbReference type="PANTHER" id="PTHR43227">
    <property type="entry name" value="BLL4140 PROTEIN"/>
    <property type="match status" value="1"/>
</dbReference>
<name>A0A2R5EWK6_9BACL</name>
<sequence>MVFLSSLGGERLRSRFRLELPLHMMLLPGVIIVFIYHYLPMGGIIMAFENYVPTKGMFGSPWVGWDNFTYFFSLPDTHQVIRNTVVIAVLKIVFGLIVTIGMTLLLNEISKVWFKRSVQTLVYIPHFLSWIILGGILIDMLSPSEGIVNKVITGLGFGEIFFLGDNGWFPFTLVVSDIWKEFGFSTIVYLAALTSINPALYESAAIDGASHWRRMLHITLPGMLPIIVLMVTLSLGSVLNAGFEQVYVLLSPQVYESGDIIDTMVYRMGLQQMQYSAATAIGLFKSITSFLLIGTSYWLAYRFANYRIF</sequence>
<protein>
    <submittedName>
        <fullName evidence="9">Protein lplB</fullName>
    </submittedName>
</protein>
<comment type="caution">
    <text evidence="9">The sequence shown here is derived from an EMBL/GenBank/DDBJ whole genome shotgun (WGS) entry which is preliminary data.</text>
</comment>
<dbReference type="AlphaFoldDB" id="A0A2R5EWK6"/>
<feature type="transmembrane region" description="Helical" evidence="7">
    <location>
        <begin position="85"/>
        <end position="106"/>
    </location>
</feature>
<dbReference type="Proteomes" id="UP000245202">
    <property type="component" value="Unassembled WGS sequence"/>
</dbReference>
<dbReference type="GO" id="GO:0005886">
    <property type="term" value="C:plasma membrane"/>
    <property type="evidence" value="ECO:0007669"/>
    <property type="project" value="UniProtKB-SubCell"/>
</dbReference>
<dbReference type="InterPro" id="IPR035906">
    <property type="entry name" value="MetI-like_sf"/>
</dbReference>